<keyword evidence="4 9" id="KW-0732">Signal</keyword>
<evidence type="ECO:0000313" key="11">
    <source>
        <dbReference type="Proteomes" id="UP000324324"/>
    </source>
</evidence>
<evidence type="ECO:0000256" key="3">
    <source>
        <dbReference type="ARBA" id="ARBA00022723"/>
    </source>
</evidence>
<keyword evidence="2" id="KW-0719">Serine esterase</keyword>
<keyword evidence="3" id="KW-0479">Metal-binding</keyword>
<evidence type="ECO:0000256" key="9">
    <source>
        <dbReference type="SAM" id="SignalP"/>
    </source>
</evidence>
<evidence type="ECO:0000256" key="7">
    <source>
        <dbReference type="ARBA" id="ARBA00023157"/>
    </source>
</evidence>
<keyword evidence="7" id="KW-1015">Disulfide bond</keyword>
<evidence type="ECO:0000256" key="6">
    <source>
        <dbReference type="ARBA" id="ARBA00022837"/>
    </source>
</evidence>
<dbReference type="Proteomes" id="UP000324324">
    <property type="component" value="Unassembled WGS sequence"/>
</dbReference>
<keyword evidence="6" id="KW-0106">Calcium</keyword>
<sequence length="551" mass="58353">MTKPGPWRVHAAALAAAAAAAVTLVACGGGDDPPPEPPEPPQAGNPQPRSCAQMAAAVLDGAAVQSATEIAAGSFSPNAGTTLTVPAFCRVQAVARPSSDSEIRFEVWIPAAAQWNGKLLVTGNGGYSPALGYRAMAMGLARGYATVGGDTGHQSANPNDMLFGVNHPEKIVDWGTRSIHAITVPSKRLVADMHARDIERAYFYGCSTGGHQGYAQAQRYPDDFDGIIAGAPGNNRVRLNAGFLWQFLANHRPNDNLSPIIPAAKLTMVTRAAVAACDADDGVTDGVVDDPRQCGFDPATLQCSGADADNCLTAEQVSALKAMYAGPRNPRTGEQVYPGWPKTSEALFTVAGAPVGWNTYWGTTEPTRADFWRYWVFDNPQWNWWTFDFDRDLAYADAKVGTMVDQTNADLSAFKAGGGKLLVYNGWQDPVVNAVDTIAYYDRVKAAQGSQAATDAFFRLFMVPGMGHCSGGPGTTQFGNGDTPAPVVDAQHDILEALDAWVTRGTAPERIVASAVSGGAVTRTRPLCPYPRKAVYQGSGSTDDAANFTCR</sequence>
<dbReference type="PANTHER" id="PTHR33938">
    <property type="entry name" value="FERULOYL ESTERASE B-RELATED"/>
    <property type="match status" value="1"/>
</dbReference>
<evidence type="ECO:0000256" key="5">
    <source>
        <dbReference type="ARBA" id="ARBA00022801"/>
    </source>
</evidence>
<reference evidence="10 11" key="1">
    <citation type="submission" date="2019-09" db="EMBL/GenBank/DDBJ databases">
        <title>Isolation of a novel species in the genus Cupriavidus from patients with sepsis using whole genome sequencing.</title>
        <authorList>
            <person name="Kweon O.J."/>
            <person name="Lee M.-K."/>
        </authorList>
    </citation>
    <scope>NUCLEOTIDE SEQUENCE [LARGE SCALE GENOMIC DNA]</scope>
    <source>
        <strain evidence="10 11">MKL-01</strain>
    </source>
</reference>
<dbReference type="Pfam" id="PF07519">
    <property type="entry name" value="Tannase"/>
    <property type="match status" value="1"/>
</dbReference>
<evidence type="ECO:0000313" key="10">
    <source>
        <dbReference type="EMBL" id="KAA6127115.1"/>
    </source>
</evidence>
<dbReference type="RefSeq" id="WP_150082792.1">
    <property type="nucleotide sequence ID" value="NZ_VWRN01000025.1"/>
</dbReference>
<dbReference type="GO" id="GO:0046872">
    <property type="term" value="F:metal ion binding"/>
    <property type="evidence" value="ECO:0007669"/>
    <property type="project" value="UniProtKB-KW"/>
</dbReference>
<feature type="region of interest" description="Disordered" evidence="8">
    <location>
        <begin position="27"/>
        <end position="49"/>
    </location>
</feature>
<dbReference type="PANTHER" id="PTHR33938:SF15">
    <property type="entry name" value="FERULOYL ESTERASE B-RELATED"/>
    <property type="match status" value="1"/>
</dbReference>
<dbReference type="InterPro" id="IPR011118">
    <property type="entry name" value="Tannase/feruloyl_esterase"/>
</dbReference>
<feature type="signal peptide" evidence="9">
    <location>
        <begin position="1"/>
        <end position="26"/>
    </location>
</feature>
<comment type="caution">
    <text evidence="10">The sequence shown here is derived from an EMBL/GenBank/DDBJ whole genome shotgun (WGS) entry which is preliminary data.</text>
</comment>
<evidence type="ECO:0000256" key="4">
    <source>
        <dbReference type="ARBA" id="ARBA00022729"/>
    </source>
</evidence>
<dbReference type="SUPFAM" id="SSF53474">
    <property type="entry name" value="alpha/beta-Hydrolases"/>
    <property type="match status" value="2"/>
</dbReference>
<comment type="similarity">
    <text evidence="1">Belongs to the tannase family.</text>
</comment>
<evidence type="ECO:0000256" key="8">
    <source>
        <dbReference type="SAM" id="MobiDB-lite"/>
    </source>
</evidence>
<name>A0A5M8AY35_9BURK</name>
<evidence type="ECO:0000256" key="1">
    <source>
        <dbReference type="ARBA" id="ARBA00006249"/>
    </source>
</evidence>
<feature type="chain" id="PRO_5024349020" evidence="9">
    <location>
        <begin position="27"/>
        <end position="551"/>
    </location>
</feature>
<dbReference type="EMBL" id="VWRN01000025">
    <property type="protein sequence ID" value="KAA6127115.1"/>
    <property type="molecule type" value="Genomic_DNA"/>
</dbReference>
<evidence type="ECO:0000256" key="2">
    <source>
        <dbReference type="ARBA" id="ARBA00022487"/>
    </source>
</evidence>
<keyword evidence="11" id="KW-1185">Reference proteome</keyword>
<dbReference type="Gene3D" id="3.40.50.1820">
    <property type="entry name" value="alpha/beta hydrolase"/>
    <property type="match status" value="1"/>
</dbReference>
<gene>
    <name evidence="10" type="ORF">F1599_08875</name>
</gene>
<proteinExistence type="inferred from homology"/>
<keyword evidence="5 10" id="KW-0378">Hydrolase</keyword>
<dbReference type="InterPro" id="IPR029058">
    <property type="entry name" value="AB_hydrolase_fold"/>
</dbReference>
<protein>
    <submittedName>
        <fullName evidence="10">Tannase/feruloyl esterase family alpha/beta hydrolase</fullName>
    </submittedName>
</protein>
<dbReference type="AlphaFoldDB" id="A0A5M8AY35"/>
<dbReference type="PROSITE" id="PS51257">
    <property type="entry name" value="PROKAR_LIPOPROTEIN"/>
    <property type="match status" value="1"/>
</dbReference>
<organism evidence="10 11">
    <name type="scientific">Cupriavidus cauae</name>
    <dbReference type="NCBI Taxonomy" id="2608999"/>
    <lineage>
        <taxon>Bacteria</taxon>
        <taxon>Pseudomonadati</taxon>
        <taxon>Pseudomonadota</taxon>
        <taxon>Betaproteobacteria</taxon>
        <taxon>Burkholderiales</taxon>
        <taxon>Burkholderiaceae</taxon>
        <taxon>Cupriavidus</taxon>
    </lineage>
</organism>
<accession>A0A5M8AY35</accession>
<dbReference type="GO" id="GO:0052689">
    <property type="term" value="F:carboxylic ester hydrolase activity"/>
    <property type="evidence" value="ECO:0007669"/>
    <property type="project" value="UniProtKB-KW"/>
</dbReference>